<proteinExistence type="predicted"/>
<feature type="domain" description="C2H2-type" evidence="6">
    <location>
        <begin position="421"/>
        <end position="448"/>
    </location>
</feature>
<name>A0AAN9A0U6_HALRR</name>
<sequence length="620" mass="68853">MQSTPTSGFDICPRPPLSSVQPSILTYPMLGNIHAMDPAPPQYRFLQSPFFMPICHNDNPLRTSTPKDEEVPNSHLVVPTPVKLEPLKRSPNAASPSFPQIPPTRASLKITAVISPVEGAAFTEPEIMPGLLNSMRPPNGISSSEEREQPLDLTITNKRREESRNITISTGNTEKEDKEGDELDTIVFIKKSEIQPKLECETCEGEKEDMTKRPKQKHPFLRISDLLKDTPPSRSPSCTPPQLHQDIIVPRVEEKHPNLPVVYPRPLHPAALLDLYRNLDRSASMTRNPVGACLAQPRYPLFPSFLPPSAPSSMTMAPSRNIGLELLKNYLPSSAVRPYADLSRPYSDILAPPAGPPRSAKDRYACKFCGKVFPRSANLTRHLRTHTGEQPYKCKYCERSFSISSNLQRHVRNIHNKEKPFRCPLCDRCFGQQTNLDRHLKKHEEGEDGLLLPDSPEVPDSSSGNNTSFSGEKKFENEGSCELSKSTAVVSEDDTIESSTDESSALKFLPSSSGIATPDTMESTDTKCLLKRSISPSEVFVSGINSQRSPLEKKDEGSSKDCRVIGSPIDSKNQGSPLEFRINRFSFEGKDCVSPVVNPDDEISEVQILDEPPIKKIKLI</sequence>
<feature type="domain" description="C2H2-type" evidence="6">
    <location>
        <begin position="364"/>
        <end position="391"/>
    </location>
</feature>
<comment type="caution">
    <text evidence="7">The sequence shown here is derived from an EMBL/GenBank/DDBJ whole genome shotgun (WGS) entry which is preliminary data.</text>
</comment>
<dbReference type="GO" id="GO:0008270">
    <property type="term" value="F:zinc ion binding"/>
    <property type="evidence" value="ECO:0007669"/>
    <property type="project" value="UniProtKB-KW"/>
</dbReference>
<evidence type="ECO:0000256" key="1">
    <source>
        <dbReference type="ARBA" id="ARBA00022723"/>
    </source>
</evidence>
<dbReference type="PANTHER" id="PTHR23235">
    <property type="entry name" value="KRUEPPEL-LIKE TRANSCRIPTION FACTOR"/>
    <property type="match status" value="1"/>
</dbReference>
<dbReference type="FunFam" id="3.30.160.60:FF:000112">
    <property type="entry name" value="Mds1 and evi1 complex locus protein"/>
    <property type="match status" value="1"/>
</dbReference>
<dbReference type="FunFam" id="3.30.160.60:FF:000929">
    <property type="entry name" value="Uncharacterized protein, isoform B"/>
    <property type="match status" value="1"/>
</dbReference>
<gene>
    <name evidence="7" type="ORF">SK128_011413</name>
</gene>
<feature type="compositionally biased region" description="Acidic residues" evidence="5">
    <location>
        <begin position="491"/>
        <end position="500"/>
    </location>
</feature>
<dbReference type="Pfam" id="PF00096">
    <property type="entry name" value="zf-C2H2"/>
    <property type="match status" value="3"/>
</dbReference>
<feature type="compositionally biased region" description="Polar residues" evidence="5">
    <location>
        <begin position="460"/>
        <end position="470"/>
    </location>
</feature>
<protein>
    <recommendedName>
        <fullName evidence="6">C2H2-type domain-containing protein</fullName>
    </recommendedName>
</protein>
<dbReference type="AlphaFoldDB" id="A0AAN9A0U6"/>
<dbReference type="SUPFAM" id="SSF57667">
    <property type="entry name" value="beta-beta-alpha zinc fingers"/>
    <property type="match status" value="2"/>
</dbReference>
<feature type="region of interest" description="Disordered" evidence="5">
    <location>
        <begin position="485"/>
        <end position="504"/>
    </location>
</feature>
<evidence type="ECO:0000256" key="4">
    <source>
        <dbReference type="PROSITE-ProRule" id="PRU00042"/>
    </source>
</evidence>
<dbReference type="PANTHER" id="PTHR23235:SF120">
    <property type="entry name" value="KRUPPEL-LIKE FACTOR 15"/>
    <property type="match status" value="1"/>
</dbReference>
<accession>A0AAN9A0U6</accession>
<dbReference type="InterPro" id="IPR013087">
    <property type="entry name" value="Znf_C2H2_type"/>
</dbReference>
<feature type="region of interest" description="Disordered" evidence="5">
    <location>
        <begin position="447"/>
        <end position="480"/>
    </location>
</feature>
<feature type="domain" description="C2H2-type" evidence="6">
    <location>
        <begin position="392"/>
        <end position="420"/>
    </location>
</feature>
<feature type="region of interest" description="Disordered" evidence="5">
    <location>
        <begin position="138"/>
        <end position="181"/>
    </location>
</feature>
<keyword evidence="1" id="KW-0479">Metal-binding</keyword>
<dbReference type="EMBL" id="JAXCGZ010017405">
    <property type="protein sequence ID" value="KAK7068155.1"/>
    <property type="molecule type" value="Genomic_DNA"/>
</dbReference>
<dbReference type="Proteomes" id="UP001381693">
    <property type="component" value="Unassembled WGS sequence"/>
</dbReference>
<dbReference type="PROSITE" id="PS00028">
    <property type="entry name" value="ZINC_FINGER_C2H2_1"/>
    <property type="match status" value="3"/>
</dbReference>
<evidence type="ECO:0000256" key="5">
    <source>
        <dbReference type="SAM" id="MobiDB-lite"/>
    </source>
</evidence>
<dbReference type="FunFam" id="3.30.160.60:FF:000159">
    <property type="entry name" value="Mds1 and evi1 complex locus protein"/>
    <property type="match status" value="1"/>
</dbReference>
<evidence type="ECO:0000256" key="2">
    <source>
        <dbReference type="ARBA" id="ARBA00022771"/>
    </source>
</evidence>
<dbReference type="PROSITE" id="PS50157">
    <property type="entry name" value="ZINC_FINGER_C2H2_2"/>
    <property type="match status" value="3"/>
</dbReference>
<evidence type="ECO:0000259" key="6">
    <source>
        <dbReference type="PROSITE" id="PS50157"/>
    </source>
</evidence>
<dbReference type="SMART" id="SM00355">
    <property type="entry name" value="ZnF_C2H2"/>
    <property type="match status" value="3"/>
</dbReference>
<evidence type="ECO:0000256" key="3">
    <source>
        <dbReference type="ARBA" id="ARBA00022833"/>
    </source>
</evidence>
<keyword evidence="3" id="KW-0862">Zinc</keyword>
<organism evidence="7 8">
    <name type="scientific">Halocaridina rubra</name>
    <name type="common">Hawaiian red shrimp</name>
    <dbReference type="NCBI Taxonomy" id="373956"/>
    <lineage>
        <taxon>Eukaryota</taxon>
        <taxon>Metazoa</taxon>
        <taxon>Ecdysozoa</taxon>
        <taxon>Arthropoda</taxon>
        <taxon>Crustacea</taxon>
        <taxon>Multicrustacea</taxon>
        <taxon>Malacostraca</taxon>
        <taxon>Eumalacostraca</taxon>
        <taxon>Eucarida</taxon>
        <taxon>Decapoda</taxon>
        <taxon>Pleocyemata</taxon>
        <taxon>Caridea</taxon>
        <taxon>Atyoidea</taxon>
        <taxon>Atyidae</taxon>
        <taxon>Halocaridina</taxon>
    </lineage>
</organism>
<dbReference type="GO" id="GO:0000978">
    <property type="term" value="F:RNA polymerase II cis-regulatory region sequence-specific DNA binding"/>
    <property type="evidence" value="ECO:0007669"/>
    <property type="project" value="TreeGrafter"/>
</dbReference>
<reference evidence="7 8" key="1">
    <citation type="submission" date="2023-11" db="EMBL/GenBank/DDBJ databases">
        <title>Halocaridina rubra genome assembly.</title>
        <authorList>
            <person name="Smith C."/>
        </authorList>
    </citation>
    <scope>NUCLEOTIDE SEQUENCE [LARGE SCALE GENOMIC DNA]</scope>
    <source>
        <strain evidence="7">EP-1</strain>
        <tissue evidence="7">Whole</tissue>
    </source>
</reference>
<keyword evidence="2 4" id="KW-0863">Zinc-finger</keyword>
<evidence type="ECO:0000313" key="7">
    <source>
        <dbReference type="EMBL" id="KAK7068155.1"/>
    </source>
</evidence>
<keyword evidence="8" id="KW-1185">Reference proteome</keyword>
<dbReference type="InterPro" id="IPR036236">
    <property type="entry name" value="Znf_C2H2_sf"/>
</dbReference>
<dbReference type="GO" id="GO:0000981">
    <property type="term" value="F:DNA-binding transcription factor activity, RNA polymerase II-specific"/>
    <property type="evidence" value="ECO:0007669"/>
    <property type="project" value="TreeGrafter"/>
</dbReference>
<dbReference type="Gene3D" id="3.30.160.60">
    <property type="entry name" value="Classic Zinc Finger"/>
    <property type="match status" value="3"/>
</dbReference>
<evidence type="ECO:0000313" key="8">
    <source>
        <dbReference type="Proteomes" id="UP001381693"/>
    </source>
</evidence>